<keyword evidence="5 6" id="KW-0472">Membrane</keyword>
<accession>A0A1Y0EL40</accession>
<dbReference type="Proteomes" id="UP000196138">
    <property type="component" value="Chromosome"/>
</dbReference>
<keyword evidence="3 6" id="KW-0812">Transmembrane</keyword>
<sequence length="338" mass="36179">MPLSLPASWNPQHLWTVSLVLAALGIALLAGVLAWRLLRASRAEARLNQVQQARAAATSLPFPMGSASLAGLTPSDNGPSAAAEQQAVADSLRPPAWLESPIAKALLADEDRKLLDQAGLELVRGGLTFVVTRTLLAVLLPILLIALLQPKGVMALCYGFFGLALGIMGPKWWLRAKAGKRRAQVVEELPLFVDLLRLLQGVGLSIDQSLQILASEFGSVLRIISSELGLANRLYSSGRTREQSLQRLATLGADDDMNAVVNLLVQVDRHGGAVQEPLREFSVRLREKRQAGFKEKIGTITVKMTGVMVLTLLPALLVITAGPGFTAVIRSLSSLGGR</sequence>
<dbReference type="RefSeq" id="WP_087278756.1">
    <property type="nucleotide sequence ID" value="NZ_CP021455.1"/>
</dbReference>
<evidence type="ECO:0000256" key="3">
    <source>
        <dbReference type="ARBA" id="ARBA00022692"/>
    </source>
</evidence>
<feature type="transmembrane region" description="Helical" evidence="6">
    <location>
        <begin position="12"/>
        <end position="38"/>
    </location>
</feature>
<dbReference type="Pfam" id="PF00482">
    <property type="entry name" value="T2SSF"/>
    <property type="match status" value="1"/>
</dbReference>
<dbReference type="AlphaFoldDB" id="A0A1Y0EL40"/>
<evidence type="ECO:0000256" key="2">
    <source>
        <dbReference type="ARBA" id="ARBA00022475"/>
    </source>
</evidence>
<comment type="subcellular location">
    <subcellularLocation>
        <location evidence="1">Cell membrane</location>
        <topology evidence="1">Multi-pass membrane protein</topology>
    </subcellularLocation>
</comment>
<dbReference type="PANTHER" id="PTHR35007:SF2">
    <property type="entry name" value="PILUS ASSEMBLE PROTEIN"/>
    <property type="match status" value="1"/>
</dbReference>
<keyword evidence="2" id="KW-1003">Cell membrane</keyword>
<feature type="transmembrane region" description="Helical" evidence="6">
    <location>
        <begin position="306"/>
        <end position="329"/>
    </location>
</feature>
<feature type="domain" description="Type II secretion system protein GspF" evidence="7">
    <location>
        <begin position="192"/>
        <end position="319"/>
    </location>
</feature>
<dbReference type="OrthoDB" id="5952202at2"/>
<dbReference type="GO" id="GO:0005886">
    <property type="term" value="C:plasma membrane"/>
    <property type="evidence" value="ECO:0007669"/>
    <property type="project" value="UniProtKB-SubCell"/>
</dbReference>
<evidence type="ECO:0000256" key="5">
    <source>
        <dbReference type="ARBA" id="ARBA00023136"/>
    </source>
</evidence>
<dbReference type="EMBL" id="CP021455">
    <property type="protein sequence ID" value="ARU04353.1"/>
    <property type="molecule type" value="Genomic_DNA"/>
</dbReference>
<evidence type="ECO:0000256" key="6">
    <source>
        <dbReference type="SAM" id="Phobius"/>
    </source>
</evidence>
<feature type="transmembrane region" description="Helical" evidence="6">
    <location>
        <begin position="122"/>
        <end position="147"/>
    </location>
</feature>
<protein>
    <submittedName>
        <fullName evidence="8">Secretion system protein</fullName>
    </submittedName>
</protein>
<evidence type="ECO:0000256" key="1">
    <source>
        <dbReference type="ARBA" id="ARBA00004651"/>
    </source>
</evidence>
<evidence type="ECO:0000313" key="9">
    <source>
        <dbReference type="Proteomes" id="UP000196138"/>
    </source>
</evidence>
<name>A0A1Y0EL40_9BURK</name>
<dbReference type="KEGG" id="cser:CCO03_06405"/>
<organism evidence="8 9">
    <name type="scientific">Comamonas serinivorans</name>
    <dbReference type="NCBI Taxonomy" id="1082851"/>
    <lineage>
        <taxon>Bacteria</taxon>
        <taxon>Pseudomonadati</taxon>
        <taxon>Pseudomonadota</taxon>
        <taxon>Betaproteobacteria</taxon>
        <taxon>Burkholderiales</taxon>
        <taxon>Comamonadaceae</taxon>
        <taxon>Comamonas</taxon>
    </lineage>
</organism>
<evidence type="ECO:0000259" key="7">
    <source>
        <dbReference type="Pfam" id="PF00482"/>
    </source>
</evidence>
<gene>
    <name evidence="8" type="ORF">CCO03_06405</name>
</gene>
<keyword evidence="4 6" id="KW-1133">Transmembrane helix</keyword>
<dbReference type="PANTHER" id="PTHR35007">
    <property type="entry name" value="INTEGRAL MEMBRANE PROTEIN-RELATED"/>
    <property type="match status" value="1"/>
</dbReference>
<evidence type="ECO:0000256" key="4">
    <source>
        <dbReference type="ARBA" id="ARBA00022989"/>
    </source>
</evidence>
<proteinExistence type="predicted"/>
<dbReference type="InterPro" id="IPR018076">
    <property type="entry name" value="T2SS_GspF_dom"/>
</dbReference>
<reference evidence="8 9" key="1">
    <citation type="submission" date="2017-05" db="EMBL/GenBank/DDBJ databases">
        <authorList>
            <person name="Song R."/>
            <person name="Chenine A.L."/>
            <person name="Ruprecht R.M."/>
        </authorList>
    </citation>
    <scope>NUCLEOTIDE SEQUENCE [LARGE SCALE GENOMIC DNA]</scope>
    <source>
        <strain evidence="8 9">DSM 26136</strain>
    </source>
</reference>
<evidence type="ECO:0000313" key="8">
    <source>
        <dbReference type="EMBL" id="ARU04353.1"/>
    </source>
</evidence>
<feature type="transmembrane region" description="Helical" evidence="6">
    <location>
        <begin position="153"/>
        <end position="174"/>
    </location>
</feature>
<keyword evidence="9" id="KW-1185">Reference proteome</keyword>